<evidence type="ECO:0000256" key="1">
    <source>
        <dbReference type="SAM" id="MobiDB-lite"/>
    </source>
</evidence>
<evidence type="ECO:0000313" key="2">
    <source>
        <dbReference type="EMBL" id="KAK2595356.1"/>
    </source>
</evidence>
<feature type="compositionally biased region" description="Polar residues" evidence="1">
    <location>
        <begin position="181"/>
        <end position="190"/>
    </location>
</feature>
<name>A0AAJ0CR21_9HYPO</name>
<dbReference type="InterPro" id="IPR011042">
    <property type="entry name" value="6-blade_b-propeller_TolB-like"/>
</dbReference>
<reference evidence="2" key="1">
    <citation type="submission" date="2023-06" db="EMBL/GenBank/DDBJ databases">
        <title>Conoideocrella luteorostrata (Hypocreales: Clavicipitaceae), a potential biocontrol fungus for elongate hemlock scale in United States Christmas tree production areas.</title>
        <authorList>
            <person name="Barrett H."/>
            <person name="Lovett B."/>
            <person name="Macias A.M."/>
            <person name="Stajich J.E."/>
            <person name="Kasson M.T."/>
        </authorList>
    </citation>
    <scope>NUCLEOTIDE SEQUENCE</scope>
    <source>
        <strain evidence="2">ARSEF 14590</strain>
    </source>
</reference>
<comment type="caution">
    <text evidence="2">The sequence shown here is derived from an EMBL/GenBank/DDBJ whole genome shotgun (WGS) entry which is preliminary data.</text>
</comment>
<feature type="compositionally biased region" description="Polar residues" evidence="1">
    <location>
        <begin position="156"/>
        <end position="167"/>
    </location>
</feature>
<feature type="region of interest" description="Disordered" evidence="1">
    <location>
        <begin position="141"/>
        <end position="191"/>
    </location>
</feature>
<dbReference type="EMBL" id="JASWJB010000135">
    <property type="protein sequence ID" value="KAK2595356.1"/>
    <property type="molecule type" value="Genomic_DNA"/>
</dbReference>
<protein>
    <submittedName>
        <fullName evidence="2">Uncharacterized protein</fullName>
    </submittedName>
</protein>
<dbReference type="SUPFAM" id="SSF50969">
    <property type="entry name" value="YVTN repeat-like/Quinoprotein amine dehydrogenase"/>
    <property type="match status" value="1"/>
</dbReference>
<evidence type="ECO:0000313" key="3">
    <source>
        <dbReference type="Proteomes" id="UP001251528"/>
    </source>
</evidence>
<sequence>MVGQNTTTEDPATVSQVGAVDVAEVERVASGIESMLSETGEKRLALQQISQDLRHICDTHPAATCGPYLVLNVTSAVANDVTLAVDDCHQLLSEIKDIRSIKIGGSRDTAGATIDRLERSAERLRRIVEISMAHGSDAVGAAAATASSSDSPPSYETATNITETHAGSSRPRPFVPYSDETAPSANENEQSISSKLLPLKLSAVEGRESSHDEVLMSVTDSSRHGSNKWTGSTPKRVSRVAPSISPGHVILRTRCFHSRSQLRLALATKTLLQVYDALQDSLLWELHGNSSQLVEGNEEPLSFGEGFRPSPDGSLVCVIAYRKNQRRLLIIDADTGWVKLEYLVSPTDGTKPHFSPDNTKVVLCHSGNATDTTGQFKIFSLVEGQGQAKVRQIRFDKPESWQGMAIRFAPDSKHIITCAGPIRRVKDAAHSVSVRVYDEATGEVVRSAALPCPPKFNSTSQTVKFAADFHFPNLHEWLVSFPDYSGTGKTCIVNARLGQTVAVFSSQLTLSQKWQVGVSPPGKVEVAYDKESGIFTRMELSDTMIPRGQTVTITKFALSANGGREKAILRKPYQIRAAVLSCKHADVCGLSPDGSNMFVQQGAAGKVDVISLAI</sequence>
<dbReference type="Proteomes" id="UP001251528">
    <property type="component" value="Unassembled WGS sequence"/>
</dbReference>
<feature type="compositionally biased region" description="Low complexity" evidence="1">
    <location>
        <begin position="141"/>
        <end position="154"/>
    </location>
</feature>
<organism evidence="2 3">
    <name type="scientific">Conoideocrella luteorostrata</name>
    <dbReference type="NCBI Taxonomy" id="1105319"/>
    <lineage>
        <taxon>Eukaryota</taxon>
        <taxon>Fungi</taxon>
        <taxon>Dikarya</taxon>
        <taxon>Ascomycota</taxon>
        <taxon>Pezizomycotina</taxon>
        <taxon>Sordariomycetes</taxon>
        <taxon>Hypocreomycetidae</taxon>
        <taxon>Hypocreales</taxon>
        <taxon>Clavicipitaceae</taxon>
        <taxon>Conoideocrella</taxon>
    </lineage>
</organism>
<dbReference type="InterPro" id="IPR011044">
    <property type="entry name" value="Quino_amine_DH_bsu"/>
</dbReference>
<accession>A0AAJ0CR21</accession>
<dbReference type="AlphaFoldDB" id="A0AAJ0CR21"/>
<proteinExistence type="predicted"/>
<feature type="region of interest" description="Disordered" evidence="1">
    <location>
        <begin position="217"/>
        <end position="240"/>
    </location>
</feature>
<gene>
    <name evidence="2" type="ORF">QQS21_006956</name>
</gene>
<dbReference type="Gene3D" id="2.120.10.30">
    <property type="entry name" value="TolB, C-terminal domain"/>
    <property type="match status" value="1"/>
</dbReference>
<keyword evidence="3" id="KW-1185">Reference proteome</keyword>